<evidence type="ECO:0000313" key="2">
    <source>
        <dbReference type="Proteomes" id="UP000297948"/>
    </source>
</evidence>
<keyword evidence="2" id="KW-1185">Reference proteome</keyword>
<name>A0A4Z0H7S1_9ACTN</name>
<dbReference type="SUPFAM" id="SSF88946">
    <property type="entry name" value="Sigma2 domain of RNA polymerase sigma factors"/>
    <property type="match status" value="1"/>
</dbReference>
<evidence type="ECO:0000313" key="1">
    <source>
        <dbReference type="EMBL" id="TGB10821.1"/>
    </source>
</evidence>
<organism evidence="1 2">
    <name type="scientific">Streptomyces palmae</name>
    <dbReference type="NCBI Taxonomy" id="1701085"/>
    <lineage>
        <taxon>Bacteria</taxon>
        <taxon>Bacillati</taxon>
        <taxon>Actinomycetota</taxon>
        <taxon>Actinomycetes</taxon>
        <taxon>Kitasatosporales</taxon>
        <taxon>Streptomycetaceae</taxon>
        <taxon>Streptomyces</taxon>
    </lineage>
</organism>
<dbReference type="GO" id="GO:0003700">
    <property type="term" value="F:DNA-binding transcription factor activity"/>
    <property type="evidence" value="ECO:0007669"/>
    <property type="project" value="InterPro"/>
</dbReference>
<gene>
    <name evidence="1" type="ORF">E4099_12465</name>
</gene>
<protein>
    <submittedName>
        <fullName evidence="1">Uncharacterized protein</fullName>
    </submittedName>
</protein>
<dbReference type="InterPro" id="IPR013325">
    <property type="entry name" value="RNA_pol_sigma_r2"/>
</dbReference>
<dbReference type="AlphaFoldDB" id="A0A4Z0H7S1"/>
<proteinExistence type="predicted"/>
<dbReference type="RefSeq" id="WP_135339079.1">
    <property type="nucleotide sequence ID" value="NZ_JBHLTX010000058.1"/>
</dbReference>
<accession>A0A4Z0H7S1</accession>
<dbReference type="Gene3D" id="1.10.1740.10">
    <property type="match status" value="1"/>
</dbReference>
<reference evidence="1 2" key="1">
    <citation type="submission" date="2019-03" db="EMBL/GenBank/DDBJ databases">
        <authorList>
            <person name="Gonzalez-Pimentel J.L."/>
        </authorList>
    </citation>
    <scope>NUCLEOTIDE SEQUENCE [LARGE SCALE GENOMIC DNA]</scope>
    <source>
        <strain evidence="1 2">JCM 31289</strain>
    </source>
</reference>
<dbReference type="Proteomes" id="UP000297948">
    <property type="component" value="Unassembled WGS sequence"/>
</dbReference>
<dbReference type="GO" id="GO:0006352">
    <property type="term" value="P:DNA-templated transcription initiation"/>
    <property type="evidence" value="ECO:0007669"/>
    <property type="project" value="InterPro"/>
</dbReference>
<comment type="caution">
    <text evidence="1">The sequence shown here is derived from an EMBL/GenBank/DDBJ whole genome shotgun (WGS) entry which is preliminary data.</text>
</comment>
<sequence>MATTMTPLQPDTEAAADLPAHVLRSHTNRLLAYITTCVSQWDWHRAEDLAQDAWLYALRYADTSHTAVDTVSGVPEWLARSARIVIRRYLSPVPTVDWEPLQQILSPTEDWPEQWHTVLAEDGQEALLHVAAAELAAARTTAADVTALGVAA</sequence>
<dbReference type="EMBL" id="SRID01000090">
    <property type="protein sequence ID" value="TGB10821.1"/>
    <property type="molecule type" value="Genomic_DNA"/>
</dbReference>
<dbReference type="OrthoDB" id="7376212at2"/>